<comment type="function">
    <text evidence="8">Catalyzes the deamination of adenosine to inosine at the wobble position 34 of tRNA(Arg2).</text>
</comment>
<evidence type="ECO:0000313" key="10">
    <source>
        <dbReference type="EMBL" id="SHJ69792.1"/>
    </source>
</evidence>
<dbReference type="PANTHER" id="PTHR11079">
    <property type="entry name" value="CYTOSINE DEAMINASE FAMILY MEMBER"/>
    <property type="match status" value="1"/>
</dbReference>
<comment type="subunit">
    <text evidence="2 8">Homodimer.</text>
</comment>
<dbReference type="Pfam" id="PF14437">
    <property type="entry name" value="MafB19-deam"/>
    <property type="match status" value="1"/>
</dbReference>
<sequence>MTDHRRYMLEALAEAEKAYKLGEVPIGAVVVLGDKIIGRGHNLRETLKDSTAHAEILAMREAARYLGDWRLVDTILYSTIEPCPMCAGAMVQFRVRMLVYGARDPKAGAVDSIMDIVREPRFNHQVEVVSGVLADECAAIIQRFFRELRQKDRQKEG</sequence>
<feature type="domain" description="CMP/dCMP-type deaminase" evidence="9">
    <location>
        <begin position="2"/>
        <end position="111"/>
    </location>
</feature>
<comment type="similarity">
    <text evidence="1">Belongs to the cytidine and deoxycytidylate deaminase family. ADAT2 subfamily.</text>
</comment>
<evidence type="ECO:0000256" key="4">
    <source>
        <dbReference type="ARBA" id="ARBA00022723"/>
    </source>
</evidence>
<dbReference type="EC" id="3.5.4.33" evidence="8"/>
<keyword evidence="5 8" id="KW-0378">Hydrolase</keyword>
<dbReference type="PROSITE" id="PS51747">
    <property type="entry name" value="CYT_DCMP_DEAMINASES_2"/>
    <property type="match status" value="1"/>
</dbReference>
<dbReference type="OrthoDB" id="9802676at2"/>
<dbReference type="InterPro" id="IPR016193">
    <property type="entry name" value="Cytidine_deaminase-like"/>
</dbReference>
<dbReference type="GO" id="GO:0002100">
    <property type="term" value="P:tRNA wobble adenosine to inosine editing"/>
    <property type="evidence" value="ECO:0007669"/>
    <property type="project" value="UniProtKB-UniRule"/>
</dbReference>
<dbReference type="NCBIfam" id="NF008113">
    <property type="entry name" value="PRK10860.1"/>
    <property type="match status" value="1"/>
</dbReference>
<dbReference type="Gene3D" id="3.40.140.10">
    <property type="entry name" value="Cytidine Deaminase, domain 2"/>
    <property type="match status" value="1"/>
</dbReference>
<comment type="cofactor">
    <cofactor evidence="8">
        <name>Zn(2+)</name>
        <dbReference type="ChEBI" id="CHEBI:29105"/>
    </cofactor>
    <text evidence="8">Binds 1 zinc ion per subunit.</text>
</comment>
<dbReference type="PROSITE" id="PS00903">
    <property type="entry name" value="CYT_DCMP_DEAMINASES_1"/>
    <property type="match status" value="1"/>
</dbReference>
<reference evidence="11" key="1">
    <citation type="submission" date="2016-11" db="EMBL/GenBank/DDBJ databases">
        <authorList>
            <person name="Varghese N."/>
            <person name="Submissions S."/>
        </authorList>
    </citation>
    <scope>NUCLEOTIDE SEQUENCE [LARGE SCALE GENOMIC DNA]</scope>
    <source>
        <strain evidence="11">DSM 16057</strain>
    </source>
</reference>
<keyword evidence="11" id="KW-1185">Reference proteome</keyword>
<dbReference type="GO" id="GO:0008270">
    <property type="term" value="F:zinc ion binding"/>
    <property type="evidence" value="ECO:0007669"/>
    <property type="project" value="UniProtKB-UniRule"/>
</dbReference>
<evidence type="ECO:0000256" key="8">
    <source>
        <dbReference type="HAMAP-Rule" id="MF_00972"/>
    </source>
</evidence>
<name>A0A1M6LF37_9FIRM</name>
<dbReference type="FunFam" id="3.40.140.10:FF:000005">
    <property type="entry name" value="tRNA-specific adenosine deaminase"/>
    <property type="match status" value="1"/>
</dbReference>
<dbReference type="InterPro" id="IPR028883">
    <property type="entry name" value="tRNA_aden_deaminase"/>
</dbReference>
<dbReference type="HAMAP" id="MF_00972">
    <property type="entry name" value="tRNA_aden_deaminase"/>
    <property type="match status" value="1"/>
</dbReference>
<proteinExistence type="inferred from homology"/>
<dbReference type="EMBL" id="FQZM01000050">
    <property type="protein sequence ID" value="SHJ69792.1"/>
    <property type="molecule type" value="Genomic_DNA"/>
</dbReference>
<keyword evidence="3 8" id="KW-0819">tRNA processing</keyword>
<evidence type="ECO:0000259" key="9">
    <source>
        <dbReference type="PROSITE" id="PS51747"/>
    </source>
</evidence>
<evidence type="ECO:0000256" key="6">
    <source>
        <dbReference type="ARBA" id="ARBA00022833"/>
    </source>
</evidence>
<dbReference type="RefSeq" id="WP_072871015.1">
    <property type="nucleotide sequence ID" value="NZ_FQZM01000050.1"/>
</dbReference>
<protein>
    <recommendedName>
        <fullName evidence="8">tRNA-specific adenosine deaminase</fullName>
        <ecNumber evidence="8">3.5.4.33</ecNumber>
    </recommendedName>
</protein>
<organism evidence="10 11">
    <name type="scientific">Desulfofundulus thermosubterraneus DSM 16057</name>
    <dbReference type="NCBI Taxonomy" id="1121432"/>
    <lineage>
        <taxon>Bacteria</taxon>
        <taxon>Bacillati</taxon>
        <taxon>Bacillota</taxon>
        <taxon>Clostridia</taxon>
        <taxon>Eubacteriales</taxon>
        <taxon>Peptococcaceae</taxon>
        <taxon>Desulfofundulus</taxon>
    </lineage>
</organism>
<keyword evidence="6 8" id="KW-0862">Zinc</keyword>
<comment type="catalytic activity">
    <reaction evidence="7 8">
        <text>adenosine(34) in tRNA + H2O + H(+) = inosine(34) in tRNA + NH4(+)</text>
        <dbReference type="Rhea" id="RHEA:43168"/>
        <dbReference type="Rhea" id="RHEA-COMP:10373"/>
        <dbReference type="Rhea" id="RHEA-COMP:10374"/>
        <dbReference type="ChEBI" id="CHEBI:15377"/>
        <dbReference type="ChEBI" id="CHEBI:15378"/>
        <dbReference type="ChEBI" id="CHEBI:28938"/>
        <dbReference type="ChEBI" id="CHEBI:74411"/>
        <dbReference type="ChEBI" id="CHEBI:82852"/>
        <dbReference type="EC" id="3.5.4.33"/>
    </reaction>
</comment>
<evidence type="ECO:0000256" key="3">
    <source>
        <dbReference type="ARBA" id="ARBA00022694"/>
    </source>
</evidence>
<dbReference type="AlphaFoldDB" id="A0A1M6LF37"/>
<dbReference type="InterPro" id="IPR058535">
    <property type="entry name" value="MafB19-deam"/>
</dbReference>
<feature type="binding site" evidence="8">
    <location>
        <position position="83"/>
    </location>
    <ligand>
        <name>Zn(2+)</name>
        <dbReference type="ChEBI" id="CHEBI:29105"/>
        <note>catalytic</note>
    </ligand>
</feature>
<dbReference type="CDD" id="cd01285">
    <property type="entry name" value="nucleoside_deaminase"/>
    <property type="match status" value="1"/>
</dbReference>
<evidence type="ECO:0000256" key="5">
    <source>
        <dbReference type="ARBA" id="ARBA00022801"/>
    </source>
</evidence>
<dbReference type="InterPro" id="IPR016192">
    <property type="entry name" value="APOBEC/CMP_deaminase_Zn-bd"/>
</dbReference>
<dbReference type="SUPFAM" id="SSF53927">
    <property type="entry name" value="Cytidine deaminase-like"/>
    <property type="match status" value="1"/>
</dbReference>
<dbReference type="InterPro" id="IPR002125">
    <property type="entry name" value="CMP_dCMP_dom"/>
</dbReference>
<keyword evidence="4 8" id="KW-0479">Metal-binding</keyword>
<gene>
    <name evidence="8" type="primary">tadA</name>
    <name evidence="10" type="ORF">SAMN02745219_03131</name>
</gene>
<evidence type="ECO:0000256" key="7">
    <source>
        <dbReference type="ARBA" id="ARBA00048045"/>
    </source>
</evidence>
<evidence type="ECO:0000256" key="1">
    <source>
        <dbReference type="ARBA" id="ARBA00010669"/>
    </source>
</evidence>
<dbReference type="STRING" id="1121432.SAMN02745219_03131"/>
<evidence type="ECO:0000313" key="11">
    <source>
        <dbReference type="Proteomes" id="UP000184529"/>
    </source>
</evidence>
<feature type="binding site" evidence="8">
    <location>
        <position position="53"/>
    </location>
    <ligand>
        <name>Zn(2+)</name>
        <dbReference type="ChEBI" id="CHEBI:29105"/>
        <note>catalytic</note>
    </ligand>
</feature>
<dbReference type="Proteomes" id="UP000184529">
    <property type="component" value="Unassembled WGS sequence"/>
</dbReference>
<dbReference type="GO" id="GO:0052717">
    <property type="term" value="F:tRNA-specific adenosine-34 deaminase activity"/>
    <property type="evidence" value="ECO:0007669"/>
    <property type="project" value="UniProtKB-UniRule"/>
</dbReference>
<feature type="binding site" evidence="8">
    <location>
        <position position="86"/>
    </location>
    <ligand>
        <name>Zn(2+)</name>
        <dbReference type="ChEBI" id="CHEBI:29105"/>
        <note>catalytic</note>
    </ligand>
</feature>
<evidence type="ECO:0000256" key="2">
    <source>
        <dbReference type="ARBA" id="ARBA00011738"/>
    </source>
</evidence>
<dbReference type="PANTHER" id="PTHR11079:SF202">
    <property type="entry name" value="TRNA-SPECIFIC ADENOSINE DEAMINASE"/>
    <property type="match status" value="1"/>
</dbReference>
<accession>A0A1M6LF37</accession>
<feature type="active site" description="Proton donor" evidence="8">
    <location>
        <position position="55"/>
    </location>
</feature>